<sequence length="114" mass="12578">MDAEITFWPSGRKVKVKQGTSVLMAARQAGVLISTRCGGNAACFLCKVQLLPNNEVMPMNEVERRKLGNPETAKFRLACQVKVTGKVEVEVPPDPLKAAVARQLAKQQEEDLLW</sequence>
<dbReference type="SUPFAM" id="SSF54292">
    <property type="entry name" value="2Fe-2S ferredoxin-like"/>
    <property type="match status" value="1"/>
</dbReference>
<dbReference type="InterPro" id="IPR012675">
    <property type="entry name" value="Beta-grasp_dom_sf"/>
</dbReference>
<proteinExistence type="predicted"/>
<evidence type="ECO:0000259" key="3">
    <source>
        <dbReference type="PROSITE" id="PS51085"/>
    </source>
</evidence>
<dbReference type="PANTHER" id="PTHR43644">
    <property type="entry name" value="NA(+)-TRANSLOCATING NADH-QUINONE REDUCTASE SUBUNIT"/>
    <property type="match status" value="1"/>
</dbReference>
<dbReference type="InterPro" id="IPR001041">
    <property type="entry name" value="2Fe-2S_ferredoxin-type"/>
</dbReference>
<reference evidence="5" key="1">
    <citation type="journal article" date="2019" name="Int. J. Syst. Evol. Microbiol.">
        <title>The Global Catalogue of Microorganisms (GCM) 10K type strain sequencing project: providing services to taxonomists for standard genome sequencing and annotation.</title>
        <authorList>
            <consortium name="The Broad Institute Genomics Platform"/>
            <consortium name="The Broad Institute Genome Sequencing Center for Infectious Disease"/>
            <person name="Wu L."/>
            <person name="Ma J."/>
        </authorList>
    </citation>
    <scope>NUCLEOTIDE SEQUENCE [LARGE SCALE GENOMIC DNA]</scope>
    <source>
        <strain evidence="5">GH52</strain>
    </source>
</reference>
<dbReference type="RefSeq" id="WP_377771675.1">
    <property type="nucleotide sequence ID" value="NZ_JBHUHO010000029.1"/>
</dbReference>
<accession>A0ABW4YJX6</accession>
<dbReference type="InterPro" id="IPR036010">
    <property type="entry name" value="2Fe-2S_ferredoxin-like_sf"/>
</dbReference>
<name>A0ABW4YJX6_9BACL</name>
<evidence type="ECO:0000256" key="2">
    <source>
        <dbReference type="ARBA" id="ARBA00022827"/>
    </source>
</evidence>
<organism evidence="4 5">
    <name type="scientific">Paenibacillus yanchengensis</name>
    <dbReference type="NCBI Taxonomy" id="2035833"/>
    <lineage>
        <taxon>Bacteria</taxon>
        <taxon>Bacillati</taxon>
        <taxon>Bacillota</taxon>
        <taxon>Bacilli</taxon>
        <taxon>Bacillales</taxon>
        <taxon>Paenibacillaceae</taxon>
        <taxon>Paenibacillus</taxon>
    </lineage>
</organism>
<dbReference type="PROSITE" id="PS51085">
    <property type="entry name" value="2FE2S_FER_2"/>
    <property type="match status" value="1"/>
</dbReference>
<dbReference type="Gene3D" id="3.10.20.30">
    <property type="match status" value="1"/>
</dbReference>
<dbReference type="PANTHER" id="PTHR43644:SF1">
    <property type="entry name" value="NAD(P)H-FLAVIN REDUCTASE"/>
    <property type="match status" value="1"/>
</dbReference>
<comment type="caution">
    <text evidence="4">The sequence shown here is derived from an EMBL/GenBank/DDBJ whole genome shotgun (WGS) entry which is preliminary data.</text>
</comment>
<dbReference type="Pfam" id="PF00111">
    <property type="entry name" value="Fer2"/>
    <property type="match status" value="1"/>
</dbReference>
<evidence type="ECO:0000313" key="4">
    <source>
        <dbReference type="EMBL" id="MFD2115971.1"/>
    </source>
</evidence>
<dbReference type="Proteomes" id="UP001597362">
    <property type="component" value="Unassembled WGS sequence"/>
</dbReference>
<feature type="domain" description="2Fe-2S ferredoxin-type" evidence="3">
    <location>
        <begin position="3"/>
        <end position="95"/>
    </location>
</feature>
<keyword evidence="2" id="KW-0274">FAD</keyword>
<keyword evidence="5" id="KW-1185">Reference proteome</keyword>
<protein>
    <submittedName>
        <fullName evidence="4">2Fe-2S iron-sulfur cluster-binding protein</fullName>
    </submittedName>
</protein>
<gene>
    <name evidence="4" type="ORF">ACFSJH_09570</name>
</gene>
<keyword evidence="1" id="KW-0285">Flavoprotein</keyword>
<dbReference type="CDD" id="cd00207">
    <property type="entry name" value="fer2"/>
    <property type="match status" value="1"/>
</dbReference>
<dbReference type="EMBL" id="JBHUHO010000029">
    <property type="protein sequence ID" value="MFD2115971.1"/>
    <property type="molecule type" value="Genomic_DNA"/>
</dbReference>
<evidence type="ECO:0000256" key="1">
    <source>
        <dbReference type="ARBA" id="ARBA00022630"/>
    </source>
</evidence>
<evidence type="ECO:0000313" key="5">
    <source>
        <dbReference type="Proteomes" id="UP001597362"/>
    </source>
</evidence>